<organism evidence="2 3">
    <name type="scientific">Thermopolyspora flexuosa</name>
    <dbReference type="NCBI Taxonomy" id="103836"/>
    <lineage>
        <taxon>Bacteria</taxon>
        <taxon>Bacillati</taxon>
        <taxon>Actinomycetota</taxon>
        <taxon>Actinomycetes</taxon>
        <taxon>Streptosporangiales</taxon>
        <taxon>Streptosporangiaceae</taxon>
        <taxon>Thermopolyspora</taxon>
    </lineage>
</organism>
<dbReference type="OrthoDB" id="174578at2"/>
<dbReference type="GO" id="GO:0009228">
    <property type="term" value="P:thiamine biosynthetic process"/>
    <property type="evidence" value="ECO:0007669"/>
    <property type="project" value="InterPro"/>
</dbReference>
<dbReference type="PROSITE" id="PS51257">
    <property type="entry name" value="PROKAR_LIPOPROTEIN"/>
    <property type="match status" value="1"/>
</dbReference>
<reference evidence="2 3" key="1">
    <citation type="submission" date="2019-06" db="EMBL/GenBank/DDBJ databases">
        <title>Sequencing the genomes of 1000 actinobacteria strains.</title>
        <authorList>
            <person name="Klenk H.-P."/>
        </authorList>
    </citation>
    <scope>NUCLEOTIDE SEQUENCE [LARGE SCALE GENOMIC DNA]</scope>
    <source>
        <strain evidence="2 3">DSM 43186</strain>
    </source>
</reference>
<dbReference type="EMBL" id="VFPQ01000001">
    <property type="protein sequence ID" value="TQM75896.1"/>
    <property type="molecule type" value="Genomic_DNA"/>
</dbReference>
<dbReference type="AlphaFoldDB" id="A0A543IZ95"/>
<dbReference type="Pfam" id="PF09084">
    <property type="entry name" value="NMT1"/>
    <property type="match status" value="1"/>
</dbReference>
<comment type="caution">
    <text evidence="2">The sequence shown here is derived from an EMBL/GenBank/DDBJ whole genome shotgun (WGS) entry which is preliminary data.</text>
</comment>
<feature type="domain" description="SsuA/THI5-like" evidence="1">
    <location>
        <begin position="68"/>
        <end position="275"/>
    </location>
</feature>
<evidence type="ECO:0000313" key="2">
    <source>
        <dbReference type="EMBL" id="TQM75896.1"/>
    </source>
</evidence>
<dbReference type="InterPro" id="IPR027939">
    <property type="entry name" value="NMT1/THI5"/>
</dbReference>
<name>A0A543IZ95_9ACTN</name>
<dbReference type="InterPro" id="IPR015168">
    <property type="entry name" value="SsuA/THI5"/>
</dbReference>
<dbReference type="Gene3D" id="3.40.190.10">
    <property type="entry name" value="Periplasmic binding protein-like II"/>
    <property type="match status" value="2"/>
</dbReference>
<evidence type="ECO:0000313" key="3">
    <source>
        <dbReference type="Proteomes" id="UP000319213"/>
    </source>
</evidence>
<dbReference type="RefSeq" id="WP_142259842.1">
    <property type="nucleotide sequence ID" value="NZ_BMPV01000001.1"/>
</dbReference>
<proteinExistence type="predicted"/>
<dbReference type="PANTHER" id="PTHR31528">
    <property type="entry name" value="4-AMINO-5-HYDROXYMETHYL-2-METHYLPYRIMIDINE PHOSPHATE SYNTHASE THI11-RELATED"/>
    <property type="match status" value="1"/>
</dbReference>
<accession>A0A543IZ95</accession>
<dbReference type="InterPro" id="IPR006311">
    <property type="entry name" value="TAT_signal"/>
</dbReference>
<keyword evidence="3" id="KW-1185">Reference proteome</keyword>
<dbReference type="PANTHER" id="PTHR31528:SF15">
    <property type="entry name" value="RIBOFLAVIN-BINDING PROTEIN RIBY"/>
    <property type="match status" value="1"/>
</dbReference>
<dbReference type="Proteomes" id="UP000319213">
    <property type="component" value="Unassembled WGS sequence"/>
</dbReference>
<gene>
    <name evidence="2" type="ORF">FHX40_2618</name>
</gene>
<protein>
    <submittedName>
        <fullName evidence="2">NitT/TauT family transport system substrate-binding protein</fullName>
    </submittedName>
</protein>
<evidence type="ECO:0000259" key="1">
    <source>
        <dbReference type="Pfam" id="PF09084"/>
    </source>
</evidence>
<dbReference type="SUPFAM" id="SSF53850">
    <property type="entry name" value="Periplasmic binding protein-like II"/>
    <property type="match status" value="1"/>
</dbReference>
<dbReference type="PROSITE" id="PS51318">
    <property type="entry name" value="TAT"/>
    <property type="match status" value="1"/>
</dbReference>
<sequence length="359" mass="37937">MRINTPQLFDRRSFLKNSALAFAAATVGSGVLVACGSGDSGSSGGGSGGGNEKVTYLSILPLETLSLAPELLGVAGGYFAKHGLDVELQATKGSAQAIQTLLSGVGLVTRIGQIDLMAAVTKANQPLVNIGTLNRTTMLRFVYSKKNHPIEKPEDMVGKTMGVPSEGGTSDNVVSLVLANAGIDPGKVKRQVVGLTPGTFNLVEQGRIVGYVVSTDTANILKAQNPDVGVFEPAEWVKADSQVYATTKSALQEKGETIRKFMAGLRDAVAAMVADESLDETIKVLRSKYSFSTLNDDNIAKQSLQMARESWLGDEGPDKLLVTNEERWAAGYKELADAGMVPGGADPKPWFDNSFLPNA</sequence>